<evidence type="ECO:0000313" key="2">
    <source>
        <dbReference type="Proteomes" id="UP001500571"/>
    </source>
</evidence>
<protein>
    <submittedName>
        <fullName evidence="1">Uncharacterized protein</fullName>
    </submittedName>
</protein>
<dbReference type="Proteomes" id="UP001500571">
    <property type="component" value="Unassembled WGS sequence"/>
</dbReference>
<evidence type="ECO:0000313" key="1">
    <source>
        <dbReference type="EMBL" id="GAA1950018.1"/>
    </source>
</evidence>
<accession>A0ABP5BS37</accession>
<reference evidence="2" key="1">
    <citation type="journal article" date="2019" name="Int. J. Syst. Evol. Microbiol.">
        <title>The Global Catalogue of Microorganisms (GCM) 10K type strain sequencing project: providing services to taxonomists for standard genome sequencing and annotation.</title>
        <authorList>
            <consortium name="The Broad Institute Genomics Platform"/>
            <consortium name="The Broad Institute Genome Sequencing Center for Infectious Disease"/>
            <person name="Wu L."/>
            <person name="Ma J."/>
        </authorList>
    </citation>
    <scope>NUCLEOTIDE SEQUENCE [LARGE SCALE GENOMIC DNA]</scope>
    <source>
        <strain evidence="2">JCM 15309</strain>
    </source>
</reference>
<name>A0ABP5BS37_9ACTN</name>
<organism evidence="1 2">
    <name type="scientific">Nocardioides panacihumi</name>
    <dbReference type="NCBI Taxonomy" id="400774"/>
    <lineage>
        <taxon>Bacteria</taxon>
        <taxon>Bacillati</taxon>
        <taxon>Actinomycetota</taxon>
        <taxon>Actinomycetes</taxon>
        <taxon>Propionibacteriales</taxon>
        <taxon>Nocardioidaceae</taxon>
        <taxon>Nocardioides</taxon>
    </lineage>
</organism>
<dbReference type="EMBL" id="BAAAPB010000001">
    <property type="protein sequence ID" value="GAA1950018.1"/>
    <property type="molecule type" value="Genomic_DNA"/>
</dbReference>
<keyword evidence="2" id="KW-1185">Reference proteome</keyword>
<proteinExistence type="predicted"/>
<comment type="caution">
    <text evidence="1">The sequence shown here is derived from an EMBL/GenBank/DDBJ whole genome shotgun (WGS) entry which is preliminary data.</text>
</comment>
<sequence>MHVRPFIERCPHSASVGEAGAAVLAGSAFAGRTAGLTTGFADVEAPAEAADLSRNRASRIARTAASLLIV</sequence>
<gene>
    <name evidence="1" type="ORF">GCM10009798_06570</name>
</gene>